<protein>
    <submittedName>
        <fullName evidence="4">Protein yjbJ</fullName>
    </submittedName>
</protein>
<dbReference type="EMBL" id="CAADID010000007">
    <property type="protein sequence ID" value="VFR60670.1"/>
    <property type="molecule type" value="Genomic_DNA"/>
</dbReference>
<dbReference type="Gene3D" id="1.10.1470.10">
    <property type="entry name" value="YjbJ"/>
    <property type="match status" value="1"/>
</dbReference>
<dbReference type="InterPro" id="IPR008462">
    <property type="entry name" value="CsbD"/>
</dbReference>
<dbReference type="PANTHER" id="PTHR34977:SF1">
    <property type="entry name" value="UPF0337 PROTEIN YJBJ"/>
    <property type="match status" value="1"/>
</dbReference>
<proteinExistence type="inferred from homology"/>
<dbReference type="SUPFAM" id="SSF69047">
    <property type="entry name" value="Hypothetical protein YjbJ"/>
    <property type="match status" value="1"/>
</dbReference>
<dbReference type="EMBL" id="CAADIG010000025">
    <property type="protein sequence ID" value="VFR50140.1"/>
    <property type="molecule type" value="Genomic_DNA"/>
</dbReference>
<dbReference type="InterPro" id="IPR026042">
    <property type="entry name" value="YjbJ"/>
</dbReference>
<dbReference type="InterPro" id="IPR050423">
    <property type="entry name" value="UPF0337_stress_rsp"/>
</dbReference>
<dbReference type="AlphaFoldDB" id="A0A484SFM4"/>
<dbReference type="PIRSF" id="PIRSF039008">
    <property type="entry name" value="YjbJ"/>
    <property type="match status" value="1"/>
</dbReference>
<dbReference type="Pfam" id="PF05532">
    <property type="entry name" value="CsbD"/>
    <property type="match status" value="1"/>
</dbReference>
<feature type="domain" description="CsbD-like" evidence="2">
    <location>
        <begin position="6"/>
        <end position="57"/>
    </location>
</feature>
<organism evidence="4">
    <name type="scientific">plant metagenome</name>
    <dbReference type="NCBI Taxonomy" id="1297885"/>
    <lineage>
        <taxon>unclassified sequences</taxon>
        <taxon>metagenomes</taxon>
        <taxon>organismal metagenomes</taxon>
    </lineage>
</organism>
<accession>A0A484SFM4</accession>
<dbReference type="PANTHER" id="PTHR34977">
    <property type="entry name" value="UPF0337 PROTEIN YJBJ"/>
    <property type="match status" value="1"/>
</dbReference>
<evidence type="ECO:0000256" key="1">
    <source>
        <dbReference type="ARBA" id="ARBA00009129"/>
    </source>
</evidence>
<name>A0A484SFM4_9ZZZZ</name>
<evidence type="ECO:0000313" key="3">
    <source>
        <dbReference type="EMBL" id="VFR50140.1"/>
    </source>
</evidence>
<comment type="similarity">
    <text evidence="1">Belongs to the UPF0337 (CsbD) family.</text>
</comment>
<evidence type="ECO:0000313" key="4">
    <source>
        <dbReference type="EMBL" id="VFR60670.1"/>
    </source>
</evidence>
<gene>
    <name evidence="3" type="ORF">ANT2_2779</name>
    <name evidence="4" type="ORF">ANT3_2781</name>
</gene>
<reference evidence="4" key="1">
    <citation type="submission" date="2019-03" db="EMBL/GenBank/DDBJ databases">
        <authorList>
            <person name="Danneels B."/>
        </authorList>
    </citation>
    <scope>NUCLEOTIDE SEQUENCE</scope>
</reference>
<sequence>MAINQDILEGKWKQIAGKVKAKWGDLTDDDISKVNGNAERLAGVIQERYGKTREQADKEARDFFDQHR</sequence>
<evidence type="ECO:0000259" key="2">
    <source>
        <dbReference type="Pfam" id="PF05532"/>
    </source>
</evidence>
<dbReference type="InterPro" id="IPR036629">
    <property type="entry name" value="YjbJ_sf"/>
</dbReference>